<evidence type="ECO:0000259" key="2">
    <source>
        <dbReference type="Pfam" id="PF15477"/>
    </source>
</evidence>
<comment type="caution">
    <text evidence="3">The sequence shown here is derived from an EMBL/GenBank/DDBJ whole genome shotgun (WGS) entry which is preliminary data.</text>
</comment>
<dbReference type="EMBL" id="CAJNOI010000037">
    <property type="protein sequence ID" value="CAF0901607.1"/>
    <property type="molecule type" value="Genomic_DNA"/>
</dbReference>
<evidence type="ECO:0000313" key="4">
    <source>
        <dbReference type="EMBL" id="CAF1001431.1"/>
    </source>
</evidence>
<sequence>MADNNTDNTAVEKATSTTKSHEKTSEDKSRHRKRHDRSRSSSVKRHRHKRSRSRSRSRHHRQKRHRHSRSHSPRRKRSRSRSRSRKRSPRRRSSPVQNRNIHAESRVTEEDRKRNQLETLQKLRDMAANDTLDLSLLTIDDLKKAIDVPKELRSNQQATMMHQMEEIRKLVEELSGISIPKTHSTGNPLQYAQQQRKRKLLWSKTNDKTSTSKVGAAITDGQDEKTAEKFRKLLGMKAGGNTINDTTETDAIHQQQQNTFDSLDKEYQTARITTHLRRGVGLGFMSQGPFVPSSTEKN</sequence>
<feature type="compositionally biased region" description="Basic residues" evidence="1">
    <location>
        <begin position="30"/>
        <end position="93"/>
    </location>
</feature>
<evidence type="ECO:0000313" key="5">
    <source>
        <dbReference type="Proteomes" id="UP000663832"/>
    </source>
</evidence>
<evidence type="ECO:0000256" key="1">
    <source>
        <dbReference type="SAM" id="MobiDB-lite"/>
    </source>
</evidence>
<dbReference type="Proteomes" id="UP000663832">
    <property type="component" value="Unassembled WGS sequence"/>
</dbReference>
<name>A0A813ZMD9_9BILA</name>
<dbReference type="OrthoDB" id="1928974at2759"/>
<feature type="region of interest" description="Disordered" evidence="1">
    <location>
        <begin position="1"/>
        <end position="114"/>
    </location>
</feature>
<proteinExistence type="predicted"/>
<evidence type="ECO:0000313" key="3">
    <source>
        <dbReference type="EMBL" id="CAF0901607.1"/>
    </source>
</evidence>
<accession>A0A813ZMD9</accession>
<reference evidence="3" key="1">
    <citation type="submission" date="2021-02" db="EMBL/GenBank/DDBJ databases">
        <authorList>
            <person name="Nowell W R."/>
        </authorList>
    </citation>
    <scope>NUCLEOTIDE SEQUENCE</scope>
</reference>
<dbReference type="Pfam" id="PF15477">
    <property type="entry name" value="SMAP"/>
    <property type="match status" value="1"/>
</dbReference>
<gene>
    <name evidence="3" type="ORF">BJG266_LOCUS10502</name>
    <name evidence="4" type="ORF">QVE165_LOCUS14955</name>
</gene>
<protein>
    <recommendedName>
        <fullName evidence="2">Small acidic protein-like domain-containing protein</fullName>
    </recommendedName>
</protein>
<dbReference type="EMBL" id="CAJNOM010000080">
    <property type="protein sequence ID" value="CAF1001431.1"/>
    <property type="molecule type" value="Genomic_DNA"/>
</dbReference>
<dbReference type="InterPro" id="IPR028124">
    <property type="entry name" value="SMAP_dom"/>
</dbReference>
<feature type="domain" description="Small acidic protein-like" evidence="2">
    <location>
        <begin position="222"/>
        <end position="283"/>
    </location>
</feature>
<dbReference type="AlphaFoldDB" id="A0A813ZMD9"/>
<feature type="compositionally biased region" description="Basic and acidic residues" evidence="1">
    <location>
        <begin position="19"/>
        <end position="29"/>
    </location>
</feature>
<feature type="compositionally biased region" description="Basic and acidic residues" evidence="1">
    <location>
        <begin position="101"/>
        <end position="114"/>
    </location>
</feature>
<evidence type="ECO:0000313" key="6">
    <source>
        <dbReference type="Proteomes" id="UP000663877"/>
    </source>
</evidence>
<keyword evidence="5" id="KW-1185">Reference proteome</keyword>
<dbReference type="Proteomes" id="UP000663877">
    <property type="component" value="Unassembled WGS sequence"/>
</dbReference>
<organism evidence="3 6">
    <name type="scientific">Adineta steineri</name>
    <dbReference type="NCBI Taxonomy" id="433720"/>
    <lineage>
        <taxon>Eukaryota</taxon>
        <taxon>Metazoa</taxon>
        <taxon>Spiralia</taxon>
        <taxon>Gnathifera</taxon>
        <taxon>Rotifera</taxon>
        <taxon>Eurotatoria</taxon>
        <taxon>Bdelloidea</taxon>
        <taxon>Adinetida</taxon>
        <taxon>Adinetidae</taxon>
        <taxon>Adineta</taxon>
    </lineage>
</organism>